<dbReference type="GO" id="GO:0042121">
    <property type="term" value="P:alginic acid biosynthetic process"/>
    <property type="evidence" value="ECO:0007669"/>
    <property type="project" value="InterPro"/>
</dbReference>
<feature type="transmembrane region" description="Helical" evidence="10">
    <location>
        <begin position="197"/>
        <end position="219"/>
    </location>
</feature>
<feature type="transmembrane region" description="Helical" evidence="10">
    <location>
        <begin position="242"/>
        <end position="262"/>
    </location>
</feature>
<dbReference type="InterPro" id="IPR024194">
    <property type="entry name" value="Ac/AlaTfrase_AlgI/DltB"/>
</dbReference>
<feature type="transmembrane region" description="Helical" evidence="10">
    <location>
        <begin position="447"/>
        <end position="472"/>
    </location>
</feature>
<comment type="subcellular location">
    <subcellularLocation>
        <location evidence="1">Cell membrane</location>
        <topology evidence="1">Multi-pass membrane protein</topology>
    </subcellularLocation>
</comment>
<dbReference type="Pfam" id="PF03062">
    <property type="entry name" value="MBOAT"/>
    <property type="match status" value="1"/>
</dbReference>
<keyword evidence="6 10" id="KW-1133">Transmembrane helix</keyword>
<evidence type="ECO:0000256" key="10">
    <source>
        <dbReference type="SAM" id="Phobius"/>
    </source>
</evidence>
<dbReference type="PANTHER" id="PTHR13285">
    <property type="entry name" value="ACYLTRANSFERASE"/>
    <property type="match status" value="1"/>
</dbReference>
<keyword evidence="5 10" id="KW-0812">Transmembrane</keyword>
<feature type="transmembrane region" description="Helical" evidence="10">
    <location>
        <begin position="312"/>
        <end position="339"/>
    </location>
</feature>
<accession>A0A1I1INF9</accession>
<dbReference type="InterPro" id="IPR051085">
    <property type="entry name" value="MB_O-acyltransferase"/>
</dbReference>
<evidence type="ECO:0000256" key="9">
    <source>
        <dbReference type="PIRNR" id="PIRNR016636"/>
    </source>
</evidence>
<dbReference type="GO" id="GO:0016746">
    <property type="term" value="F:acyltransferase activity"/>
    <property type="evidence" value="ECO:0007669"/>
    <property type="project" value="UniProtKB-KW"/>
</dbReference>
<dbReference type="InterPro" id="IPR028362">
    <property type="entry name" value="AlgI"/>
</dbReference>
<keyword evidence="3 9" id="KW-1003">Cell membrane</keyword>
<keyword evidence="4 9" id="KW-0808">Transferase</keyword>
<evidence type="ECO:0000256" key="8">
    <source>
        <dbReference type="ARBA" id="ARBA00023315"/>
    </source>
</evidence>
<name>A0A1I1INF9_9CLOT</name>
<evidence type="ECO:0000256" key="6">
    <source>
        <dbReference type="ARBA" id="ARBA00022989"/>
    </source>
</evidence>
<dbReference type="AlphaFoldDB" id="A0A1I1INF9"/>
<dbReference type="OrthoDB" id="9805788at2"/>
<evidence type="ECO:0000313" key="12">
    <source>
        <dbReference type="Proteomes" id="UP000199263"/>
    </source>
</evidence>
<dbReference type="EMBL" id="FOMG01000003">
    <property type="protein sequence ID" value="SFC37471.1"/>
    <property type="molecule type" value="Genomic_DNA"/>
</dbReference>
<feature type="transmembrane region" description="Helical" evidence="10">
    <location>
        <begin position="85"/>
        <end position="103"/>
    </location>
</feature>
<evidence type="ECO:0000256" key="2">
    <source>
        <dbReference type="ARBA" id="ARBA00010323"/>
    </source>
</evidence>
<dbReference type="Proteomes" id="UP000199263">
    <property type="component" value="Unassembled WGS sequence"/>
</dbReference>
<reference evidence="11 12" key="1">
    <citation type="submission" date="2016-10" db="EMBL/GenBank/DDBJ databases">
        <authorList>
            <person name="de Groot N.N."/>
        </authorList>
    </citation>
    <scope>NUCLEOTIDE SEQUENCE [LARGE SCALE GENOMIC DNA]</scope>
    <source>
        <strain evidence="11 12">DSM 12992</strain>
    </source>
</reference>
<dbReference type="InterPro" id="IPR004299">
    <property type="entry name" value="MBOAT_fam"/>
</dbReference>
<dbReference type="PIRSF" id="PIRSF500217">
    <property type="entry name" value="AlgI"/>
    <property type="match status" value="1"/>
</dbReference>
<protein>
    <submittedName>
        <fullName evidence="11">Alginate O-acetyltransferase complex protein AlgI</fullName>
    </submittedName>
</protein>
<feature type="transmembrane region" description="Helical" evidence="10">
    <location>
        <begin position="6"/>
        <end position="23"/>
    </location>
</feature>
<dbReference type="PIRSF" id="PIRSF016636">
    <property type="entry name" value="AlgI_DltB"/>
    <property type="match status" value="1"/>
</dbReference>
<proteinExistence type="inferred from homology"/>
<comment type="similarity">
    <text evidence="2 9">Belongs to the membrane-bound acyltransferase family.</text>
</comment>
<evidence type="ECO:0000256" key="1">
    <source>
        <dbReference type="ARBA" id="ARBA00004651"/>
    </source>
</evidence>
<feature type="transmembrane region" description="Helical" evidence="10">
    <location>
        <begin position="123"/>
        <end position="141"/>
    </location>
</feature>
<feature type="transmembrane region" description="Helical" evidence="10">
    <location>
        <begin position="360"/>
        <end position="377"/>
    </location>
</feature>
<dbReference type="STRING" id="119641.SAMN05421842_10312"/>
<sequence length="479" mass="55559">MIFNSLQFILVFLPILILIYFFVDKIDKSDERLLKKTFLICISLFFYGYTNKKYIVIILFSIIINFSIGKLIIKFNNLKSPKKMLLIIGLVFNIGLLGYFKYYNFFIENINLIFKNDFNLINVMLPVGISFFTFQQLAFVIDNYRNEMIHYNFIDYCLAVVFFPKLSEGPIMTANEFIFQLGDSIKKRIDYDNMNKGLYMFAIGLGKKIFIADMIGRFADAGFAISNLSFCDAWLTSLSYTFQLYFDFSGYCDMAIGIALMLNIKLPMNFNSPYKSTDIQMFWRTWHITLGKFLTKYLYIPLGGNRKGKYRTYLNIFIIFLVSGIWHGAGWTFIIWGMLHGIASIIHRIWTSSGKKLNKYLGIFITFNCVNIFWVIFRAKSISNALSVLRSMFDFRSITKLMSSDYIKKIDSPESMSIEGLLCILIIAIIISFLCKNSLDKVKNMKLNIATMFQIVVIIVCAIFVICSSQTITSLYFNF</sequence>
<feature type="transmembrane region" description="Helical" evidence="10">
    <location>
        <begin position="282"/>
        <end position="300"/>
    </location>
</feature>
<evidence type="ECO:0000256" key="3">
    <source>
        <dbReference type="ARBA" id="ARBA00022475"/>
    </source>
</evidence>
<evidence type="ECO:0000256" key="7">
    <source>
        <dbReference type="ARBA" id="ARBA00023136"/>
    </source>
</evidence>
<feature type="transmembrane region" description="Helical" evidence="10">
    <location>
        <begin position="55"/>
        <end position="73"/>
    </location>
</feature>
<organism evidence="11 12">
    <name type="scientific">Clostridium uliginosum</name>
    <dbReference type="NCBI Taxonomy" id="119641"/>
    <lineage>
        <taxon>Bacteria</taxon>
        <taxon>Bacillati</taxon>
        <taxon>Bacillota</taxon>
        <taxon>Clostridia</taxon>
        <taxon>Eubacteriales</taxon>
        <taxon>Clostridiaceae</taxon>
        <taxon>Clostridium</taxon>
    </lineage>
</organism>
<dbReference type="GO" id="GO:0005886">
    <property type="term" value="C:plasma membrane"/>
    <property type="evidence" value="ECO:0007669"/>
    <property type="project" value="UniProtKB-SubCell"/>
</dbReference>
<gene>
    <name evidence="11" type="ORF">SAMN05421842_10312</name>
</gene>
<evidence type="ECO:0000313" key="11">
    <source>
        <dbReference type="EMBL" id="SFC37471.1"/>
    </source>
</evidence>
<dbReference type="PANTHER" id="PTHR13285:SF23">
    <property type="entry name" value="TEICHOIC ACID D-ALANYLTRANSFERASE"/>
    <property type="match status" value="1"/>
</dbReference>
<evidence type="ECO:0000256" key="5">
    <source>
        <dbReference type="ARBA" id="ARBA00022692"/>
    </source>
</evidence>
<keyword evidence="7 9" id="KW-0472">Membrane</keyword>
<dbReference type="RefSeq" id="WP_090088620.1">
    <property type="nucleotide sequence ID" value="NZ_FOMG01000003.1"/>
</dbReference>
<keyword evidence="12" id="KW-1185">Reference proteome</keyword>
<evidence type="ECO:0000256" key="4">
    <source>
        <dbReference type="ARBA" id="ARBA00022679"/>
    </source>
</evidence>
<feature type="transmembrane region" description="Helical" evidence="10">
    <location>
        <begin position="416"/>
        <end position="435"/>
    </location>
</feature>
<keyword evidence="8 9" id="KW-0012">Acyltransferase</keyword>